<evidence type="ECO:0000313" key="2">
    <source>
        <dbReference type="Proteomes" id="UP000243200"/>
    </source>
</evidence>
<sequence>MVTQCLETPGLPSCKIYEEFNRESDSNSLSEKCLELKHYIGYYNGVENLCNLLERNIRVLCTEEYNDDFLKYRVEYLHYWLLDKAIKTFKIADPGGLEGIRIQFYNTWNSIIMKLDNGSKCIPSFMQFYYHRFKDFDNTNDMYNYYYNYKYFDVNKSSPEDERKEYCKYLYAMRESFSKLKSSCSQSPNICSSLFKSSIDDYSPEKLREQFKCNTYELDYRDLVDRALQEKPGRSISFPGAQSEDELDNGLGISMHDSETSTSAITASLSLFGLLIIGFISFKLTPVGTWFHNRIINKGKITEHLHEEVDNELLDDYFLSENIKSKEKEYSIVYNSLQNIE</sequence>
<reference evidence="1 2" key="1">
    <citation type="submission" date="2016-06" db="EMBL/GenBank/DDBJ databases">
        <authorList>
            <consortium name="Pathogen Informatics"/>
        </authorList>
    </citation>
    <scope>NUCLEOTIDE SEQUENCE [LARGE SCALE GENOMIC DNA]</scope>
</reference>
<dbReference type="InterPro" id="IPR008780">
    <property type="entry name" value="Plasmodium_Vir"/>
</dbReference>
<dbReference type="VEuPathDB" id="PlasmoDB:POWCR01_000116400"/>
<accession>A0A1C3KI20</accession>
<dbReference type="AlphaFoldDB" id="A0A1C3KI20"/>
<dbReference type="VEuPathDB" id="PlasmoDB:PocGH01_00179800"/>
<dbReference type="EMBL" id="FLRJ01000366">
    <property type="protein sequence ID" value="SBT73440.1"/>
    <property type="molecule type" value="Genomic_DNA"/>
</dbReference>
<name>A0A1C3KI20_PLAOA</name>
<organism evidence="1 2">
    <name type="scientific">Plasmodium ovale</name>
    <name type="common">malaria parasite P. ovale</name>
    <dbReference type="NCBI Taxonomy" id="36330"/>
    <lineage>
        <taxon>Eukaryota</taxon>
        <taxon>Sar</taxon>
        <taxon>Alveolata</taxon>
        <taxon>Apicomplexa</taxon>
        <taxon>Aconoidasida</taxon>
        <taxon>Haemosporida</taxon>
        <taxon>Plasmodiidae</taxon>
        <taxon>Plasmodium</taxon>
        <taxon>Plasmodium (Plasmodium)</taxon>
    </lineage>
</organism>
<evidence type="ECO:0000313" key="1">
    <source>
        <dbReference type="EMBL" id="SBT73440.1"/>
    </source>
</evidence>
<protein>
    <submittedName>
        <fullName evidence="1">PIR protein</fullName>
    </submittedName>
</protein>
<proteinExistence type="predicted"/>
<dbReference type="Pfam" id="PF05795">
    <property type="entry name" value="Plasmodium_Vir"/>
    <property type="match status" value="2"/>
</dbReference>
<gene>
    <name evidence="1" type="primary">PowCR01_000116400</name>
    <name evidence="1" type="ORF">POWCR01_000116400</name>
</gene>
<dbReference type="Proteomes" id="UP000243200">
    <property type="component" value="Unassembled WGS sequence"/>
</dbReference>
<dbReference type="OrthoDB" id="10352214at2759"/>